<sequence length="179" mass="19953">MKTILLTITLALSANTAYAAKTEHTHQAHGKASHHSMEHNNIKMDHSKMAGMTEMSEVGMPAKGAKPDKVVHVILSDDRKITFKREVTIEPNDVVQFVIMNTGKIAHEFAIGSVKEQLEHRKMMRTMTMLHDHDSGRSVTVAPGKAKQLLWHFHGERKVELACNLPGHAEAGMVKHIQL</sequence>
<keyword evidence="3" id="KW-0732">Signal</keyword>
<dbReference type="STRING" id="1123491.SAMN02745782_00459"/>
<dbReference type="EMBL" id="FUXB01000002">
    <property type="protein sequence ID" value="SJZ49117.1"/>
    <property type="molecule type" value="Genomic_DNA"/>
</dbReference>
<dbReference type="OrthoDB" id="9816061at2"/>
<dbReference type="InterPro" id="IPR050845">
    <property type="entry name" value="Cu-binding_ET"/>
</dbReference>
<keyword evidence="1" id="KW-0479">Metal-binding</keyword>
<reference evidence="5" key="1">
    <citation type="submission" date="2017-02" db="EMBL/GenBank/DDBJ databases">
        <authorList>
            <person name="Varghese N."/>
            <person name="Submissions S."/>
        </authorList>
    </citation>
    <scope>NUCLEOTIDE SEQUENCE [LARGE SCALE GENOMIC DNA]</scope>
    <source>
        <strain evidence="5">DSM 19608</strain>
    </source>
</reference>
<feature type="chain" id="PRO_5010523096" description="Copper binding protein, plastocyanin/azurin family" evidence="3">
    <location>
        <begin position="20"/>
        <end position="179"/>
    </location>
</feature>
<dbReference type="InterPro" id="IPR008972">
    <property type="entry name" value="Cupredoxin"/>
</dbReference>
<evidence type="ECO:0008006" key="6">
    <source>
        <dbReference type="Google" id="ProtNLM"/>
    </source>
</evidence>
<name>A0A1T4L3J2_VIBCI</name>
<protein>
    <recommendedName>
        <fullName evidence="6">Copper binding protein, plastocyanin/azurin family</fullName>
    </recommendedName>
</protein>
<dbReference type="PANTHER" id="PTHR38439">
    <property type="entry name" value="AURACYANIN-B"/>
    <property type="match status" value="1"/>
</dbReference>
<dbReference type="SUPFAM" id="SSF49503">
    <property type="entry name" value="Cupredoxins"/>
    <property type="match status" value="1"/>
</dbReference>
<evidence type="ECO:0000313" key="4">
    <source>
        <dbReference type="EMBL" id="SJZ49117.1"/>
    </source>
</evidence>
<evidence type="ECO:0000256" key="2">
    <source>
        <dbReference type="ARBA" id="ARBA00023008"/>
    </source>
</evidence>
<evidence type="ECO:0000313" key="5">
    <source>
        <dbReference type="Proteomes" id="UP000190834"/>
    </source>
</evidence>
<dbReference type="Gene3D" id="2.60.40.420">
    <property type="entry name" value="Cupredoxins - blue copper proteins"/>
    <property type="match status" value="1"/>
</dbReference>
<keyword evidence="2" id="KW-0186">Copper</keyword>
<dbReference type="PANTHER" id="PTHR38439:SF3">
    <property type="entry name" value="COPPER-RESISTANT CUPROPROTEIN COPI"/>
    <property type="match status" value="1"/>
</dbReference>
<organism evidence="4 5">
    <name type="scientific">Vibrio cincinnatiensis DSM 19608</name>
    <dbReference type="NCBI Taxonomy" id="1123491"/>
    <lineage>
        <taxon>Bacteria</taxon>
        <taxon>Pseudomonadati</taxon>
        <taxon>Pseudomonadota</taxon>
        <taxon>Gammaproteobacteria</taxon>
        <taxon>Vibrionales</taxon>
        <taxon>Vibrionaceae</taxon>
        <taxon>Vibrio</taxon>
    </lineage>
</organism>
<gene>
    <name evidence="4" type="ORF">SAMN02745782_00459</name>
</gene>
<dbReference type="Proteomes" id="UP000190834">
    <property type="component" value="Unassembled WGS sequence"/>
</dbReference>
<feature type="signal peptide" evidence="3">
    <location>
        <begin position="1"/>
        <end position="19"/>
    </location>
</feature>
<keyword evidence="5" id="KW-1185">Reference proteome</keyword>
<dbReference type="AlphaFoldDB" id="A0A1T4L3J2"/>
<dbReference type="GeneID" id="70583326"/>
<evidence type="ECO:0000256" key="1">
    <source>
        <dbReference type="ARBA" id="ARBA00022723"/>
    </source>
</evidence>
<accession>A0A1T4L3J2</accession>
<evidence type="ECO:0000256" key="3">
    <source>
        <dbReference type="SAM" id="SignalP"/>
    </source>
</evidence>
<dbReference type="GO" id="GO:0046872">
    <property type="term" value="F:metal ion binding"/>
    <property type="evidence" value="ECO:0007669"/>
    <property type="project" value="UniProtKB-KW"/>
</dbReference>
<dbReference type="RefSeq" id="WP_078924867.1">
    <property type="nucleotide sequence ID" value="NZ_FUXB01000002.1"/>
</dbReference>
<proteinExistence type="predicted"/>